<gene>
    <name evidence="2" type="ORF">H4075_10570</name>
</gene>
<dbReference type="Proteomes" id="UP000515344">
    <property type="component" value="Chromosome"/>
</dbReference>
<evidence type="ECO:0000256" key="1">
    <source>
        <dbReference type="SAM" id="SignalP"/>
    </source>
</evidence>
<dbReference type="KEGG" id="lacs:H4075_10570"/>
<evidence type="ECO:0000313" key="3">
    <source>
        <dbReference type="Proteomes" id="UP000515344"/>
    </source>
</evidence>
<feature type="chain" id="PRO_5028956687" description="Macroglobulin domain-containing protein" evidence="1">
    <location>
        <begin position="23"/>
        <end position="802"/>
    </location>
</feature>
<keyword evidence="1" id="KW-0732">Signal</keyword>
<proteinExistence type="predicted"/>
<sequence length="802" mass="90851">MKPVITLSFFLCLLFKSTNAQINDTGIARIITNIRQLYELNPSEKCFLHTDKRFYQPGENIWFKTYLTTNDLPVPLSNVVYTDFSDAKGNVLSKNMWKAANGSATGNLFIPDSLVTGIYRIRSYTLWMLNEPSSISEQYVFILGKRDQSKSYYLPESSFTVDFFPESGKLIDSFENSIAFRVTDANQMPVLNAKAELIDENKKSVASAFFHTEGIGLIKFTPEPGKKYSLQVSLNLNNKKLFELPTSNKNGMVLNVSNLSASKVFIQANATNQFVSENKEIIVVAQQYGKTVTAQVFNFEEAKNAIVLNKKNLSEGLMQVLAFNNKLQQIAERWIWVQTATANELNLSVDSLSFVKKGKNKFTITVNNNESPDLSVAIIPADLPDYSFINHPNIQTYQLIHSNNRDGFLFQNNIGRTAYELSSAYLDALMLTINPARFSPDAIQTSKQPPLRYFFETGISVRGTVKKEKESMQFDSSRVDIITKGADSSTIFSTSRLDNKGAFAVNDLHFRKQATIYLQATNKEKKKRQLAFELLPGYIDTLDDKIASARFNPGYKELTGNNTVNEQFVKNYSVSGLGKELAEIIIKGKTKEERKVDSLNKVLTSDAFRESEYTKSPNQNFGYISFAQLFEQEFFGLRFNSGYDRISGMGGTESSGSASNDIISYYLNEQPISSEELNFINPQEVVLVKVNRNTNLHLGQMGPGPSVLIYTIRKLRSRFNFTTSTLTGYSIPLQFVNPDFSRDEIRNTEDRRTTLLWQHQVKFENGKASLQFYNNDYSKKFKVIIQGIDKKGNLYYLEKIIE</sequence>
<keyword evidence="3" id="KW-1185">Reference proteome</keyword>
<evidence type="ECO:0008006" key="4">
    <source>
        <dbReference type="Google" id="ProtNLM"/>
    </source>
</evidence>
<accession>A0A7G5XM81</accession>
<evidence type="ECO:0000313" key="2">
    <source>
        <dbReference type="EMBL" id="QNA46584.1"/>
    </source>
</evidence>
<name>A0A7G5XM81_9BACT</name>
<dbReference type="AlphaFoldDB" id="A0A7G5XM81"/>
<reference evidence="3" key="1">
    <citation type="submission" date="2020-08" db="EMBL/GenBank/DDBJ databases">
        <title>Lacibacter sp. S13-6-6 genome sequencing.</title>
        <authorList>
            <person name="Jin L."/>
        </authorList>
    </citation>
    <scope>NUCLEOTIDE SEQUENCE [LARGE SCALE GENOMIC DNA]</scope>
    <source>
        <strain evidence="3">S13-6-6</strain>
    </source>
</reference>
<dbReference type="Gene3D" id="2.60.40.1930">
    <property type="match status" value="1"/>
</dbReference>
<dbReference type="RefSeq" id="WP_182806476.1">
    <property type="nucleotide sequence ID" value="NZ_CP060007.1"/>
</dbReference>
<dbReference type="EMBL" id="CP060007">
    <property type="protein sequence ID" value="QNA46584.1"/>
    <property type="molecule type" value="Genomic_DNA"/>
</dbReference>
<feature type="signal peptide" evidence="1">
    <location>
        <begin position="1"/>
        <end position="22"/>
    </location>
</feature>
<protein>
    <recommendedName>
        <fullName evidence="4">Macroglobulin domain-containing protein</fullName>
    </recommendedName>
</protein>
<organism evidence="2 3">
    <name type="scientific">Lacibacter sediminis</name>
    <dbReference type="NCBI Taxonomy" id="2760713"/>
    <lineage>
        <taxon>Bacteria</taxon>
        <taxon>Pseudomonadati</taxon>
        <taxon>Bacteroidota</taxon>
        <taxon>Chitinophagia</taxon>
        <taxon>Chitinophagales</taxon>
        <taxon>Chitinophagaceae</taxon>
        <taxon>Lacibacter</taxon>
    </lineage>
</organism>